<dbReference type="RefSeq" id="XP_070456182.1">
    <property type="nucleotide sequence ID" value="XM_070600081.1"/>
</dbReference>
<dbReference type="Pfam" id="PF15663">
    <property type="entry name" value="zf-CCCH_3"/>
    <property type="match status" value="1"/>
</dbReference>
<dbReference type="Pfam" id="PF17732">
    <property type="entry name" value="DUF5571"/>
    <property type="match status" value="1"/>
</dbReference>
<accession>A0ABM4MU21</accession>
<sequence>MEMQQNCSISCFWETQPLGCVKISCIFYHSKPRNINGLFLPPSSNITLQKETQEGIPPPTQSQEALKSQENISRPIHHPLVLKTNFEEEEEEGDEQNDYLALGQFNLKKIYPIDASGLWTKTSEEIEEKRAIKEICYKSGDYYRFHTPPDKSSSKSIASTAEKELEKPLENGSELQEGDGLTVPTKFSLYERQGEIKASLDRKPRTDIAAFENGGGDCYVPQRIIFLGVDENEALNEEKEITMSTCSNTKDNKDNSHPKRSLTTRLVPTMHVLNATENISMKCREDPSSMNDVQPVKKPHFKGVKKRKWIYNEPKNFPGPGMRRAVQTPNPQNKMSYHHNNKNRNAENASYIHVQRDAVRTVSLNAPPCSRPRNGSYNKVDVTKEPKLNLCPDKYMSTSYNGTGWRKRIPFSKTYSKTEKIYTEPRRNGSK</sequence>
<dbReference type="GeneID" id="103555516"/>
<name>A0ABM4MU21_EQUPR</name>
<evidence type="ECO:0000313" key="3">
    <source>
        <dbReference type="Proteomes" id="UP001652662"/>
    </source>
</evidence>
<feature type="region of interest" description="Disordered" evidence="1">
    <location>
        <begin position="148"/>
        <end position="182"/>
    </location>
</feature>
<dbReference type="PANTHER" id="PTHR15725:SF1">
    <property type="entry name" value="RIKEN CDNA 1700017N19 GENE"/>
    <property type="match status" value="1"/>
</dbReference>
<evidence type="ECO:0000313" key="6">
    <source>
        <dbReference type="RefSeq" id="XP_070456182.1"/>
    </source>
</evidence>
<dbReference type="InterPro" id="IPR040943">
    <property type="entry name" value="DUF5571"/>
</dbReference>
<evidence type="ECO:0000256" key="1">
    <source>
        <dbReference type="SAM" id="MobiDB-lite"/>
    </source>
</evidence>
<dbReference type="RefSeq" id="XP_070456183.1">
    <property type="nucleotide sequence ID" value="XM_070600082.1"/>
</dbReference>
<dbReference type="InterPro" id="IPR041686">
    <property type="entry name" value="Znf-CCCH_3"/>
</dbReference>
<protein>
    <submittedName>
        <fullName evidence="4 5">Uncharacterized protein C12orf50 homolog isoform X7</fullName>
    </submittedName>
</protein>
<evidence type="ECO:0000313" key="7">
    <source>
        <dbReference type="RefSeq" id="XP_070456183.1"/>
    </source>
</evidence>
<gene>
    <name evidence="4 5 6 7" type="primary">C29H12orf50</name>
</gene>
<evidence type="ECO:0000313" key="4">
    <source>
        <dbReference type="RefSeq" id="XP_070456180.1"/>
    </source>
</evidence>
<feature type="domain" description="Zinc-finger CCCH" evidence="2">
    <location>
        <begin position="1"/>
        <end position="52"/>
    </location>
</feature>
<dbReference type="RefSeq" id="XP_070456181.1">
    <property type="nucleotide sequence ID" value="XM_070600080.1"/>
</dbReference>
<dbReference type="PANTHER" id="PTHR15725">
    <property type="entry name" value="ZN-FINGER, C-X8-C-X5-C-X3-H TYPE-CONTAINING"/>
    <property type="match status" value="1"/>
</dbReference>
<dbReference type="RefSeq" id="XP_070456180.1">
    <property type="nucleotide sequence ID" value="XM_070600079.1"/>
</dbReference>
<keyword evidence="3" id="KW-1185">Reference proteome</keyword>
<evidence type="ECO:0000259" key="2">
    <source>
        <dbReference type="Pfam" id="PF15663"/>
    </source>
</evidence>
<dbReference type="Proteomes" id="UP001652662">
    <property type="component" value="Chromosome 29"/>
</dbReference>
<organism evidence="3 7">
    <name type="scientific">Equus przewalskii</name>
    <name type="common">Przewalski's horse</name>
    <name type="synonym">Equus caballus przewalskii</name>
    <dbReference type="NCBI Taxonomy" id="9798"/>
    <lineage>
        <taxon>Eukaryota</taxon>
        <taxon>Metazoa</taxon>
        <taxon>Chordata</taxon>
        <taxon>Craniata</taxon>
        <taxon>Vertebrata</taxon>
        <taxon>Euteleostomi</taxon>
        <taxon>Mammalia</taxon>
        <taxon>Eutheria</taxon>
        <taxon>Laurasiatheria</taxon>
        <taxon>Perissodactyla</taxon>
        <taxon>Equidae</taxon>
        <taxon>Equus</taxon>
    </lineage>
</organism>
<reference evidence="4 5" key="1">
    <citation type="submission" date="2025-05" db="UniProtKB">
        <authorList>
            <consortium name="RefSeq"/>
        </authorList>
    </citation>
    <scope>IDENTIFICATION</scope>
    <source>
        <tissue evidence="4 5">Blood</tissue>
    </source>
</reference>
<evidence type="ECO:0000313" key="5">
    <source>
        <dbReference type="RefSeq" id="XP_070456181.1"/>
    </source>
</evidence>
<proteinExistence type="predicted"/>